<proteinExistence type="predicted"/>
<gene>
    <name evidence="1" type="ORF">QFZ49_004674</name>
</gene>
<sequence>MHVNRPPSYDTLTCWSVREAFRGTAGAGTSRLLHETLLAERDEERATLLVDPTRSEGRLKAVYESWGYRDLGDQQPFDDSPVFATMLRDPLRQ</sequence>
<organism evidence="1 2">
    <name type="scientific">Streptomyces turgidiscabies</name>
    <dbReference type="NCBI Taxonomy" id="85558"/>
    <lineage>
        <taxon>Bacteria</taxon>
        <taxon>Bacillati</taxon>
        <taxon>Actinomycetota</taxon>
        <taxon>Actinomycetes</taxon>
        <taxon>Kitasatosporales</taxon>
        <taxon>Streptomycetaceae</taxon>
        <taxon>Streptomyces</taxon>
    </lineage>
</organism>
<comment type="caution">
    <text evidence="1">The sequence shown here is derived from an EMBL/GenBank/DDBJ whole genome shotgun (WGS) entry which is preliminary data.</text>
</comment>
<reference evidence="1 2" key="1">
    <citation type="submission" date="2023-07" db="EMBL/GenBank/DDBJ databases">
        <title>Comparative genomics of wheat-associated soil bacteria to identify genetic determinants of phenazine resistance.</title>
        <authorList>
            <person name="Mouncey N."/>
        </authorList>
    </citation>
    <scope>NUCLEOTIDE SEQUENCE [LARGE SCALE GENOMIC DNA]</scope>
    <source>
        <strain evidence="1 2">W2I16</strain>
    </source>
</reference>
<dbReference type="EMBL" id="JAUSZS010000004">
    <property type="protein sequence ID" value="MDQ0934734.1"/>
    <property type="molecule type" value="Genomic_DNA"/>
</dbReference>
<keyword evidence="2" id="KW-1185">Reference proteome</keyword>
<dbReference type="Proteomes" id="UP001223072">
    <property type="component" value="Unassembled WGS sequence"/>
</dbReference>
<evidence type="ECO:0000313" key="1">
    <source>
        <dbReference type="EMBL" id="MDQ0934734.1"/>
    </source>
</evidence>
<protein>
    <recommendedName>
        <fullName evidence="3">Acetyltransferase</fullName>
    </recommendedName>
</protein>
<accession>A0ABU0RRW8</accession>
<evidence type="ECO:0000313" key="2">
    <source>
        <dbReference type="Proteomes" id="UP001223072"/>
    </source>
</evidence>
<evidence type="ECO:0008006" key="3">
    <source>
        <dbReference type="Google" id="ProtNLM"/>
    </source>
</evidence>
<name>A0ABU0RRW8_9ACTN</name>
<dbReference type="Gene3D" id="3.40.630.30">
    <property type="match status" value="1"/>
</dbReference>